<sequence length="250" mass="27204">MNVDRLFFRLAAAAAFLPLAATAQMEVVPAHPVQFERVHLRLTTDSCRFAEDTVAVEMAADKAVIVRHLPRQCLVPGFPKVVDIQLGAFPAGNYEAVFVDGDTYQAAERVRFTVDSIASVAMVPGVQLPIADYSGLWGVASEPGWGLSLHQGVVGSLFGALFVYDAQRQPQWYSLQSGGWASPTRWEGQVIRSDGPPWTAAIYPLTGAAHHAVGQVSMDFSMVPGREDLARLSYTIDGQTATKEIARLRF</sequence>
<name>A0ABT1QUU9_9GAMM</name>
<protein>
    <submittedName>
        <fullName evidence="2">Uncharacterized protein</fullName>
    </submittedName>
</protein>
<accession>A0ABT1QUU9</accession>
<comment type="caution">
    <text evidence="2">The sequence shown here is derived from an EMBL/GenBank/DDBJ whole genome shotgun (WGS) entry which is preliminary data.</text>
</comment>
<evidence type="ECO:0000256" key="1">
    <source>
        <dbReference type="SAM" id="SignalP"/>
    </source>
</evidence>
<gene>
    <name evidence="2" type="ORF">NM961_15175</name>
</gene>
<evidence type="ECO:0000313" key="2">
    <source>
        <dbReference type="EMBL" id="MCQ4166062.1"/>
    </source>
</evidence>
<keyword evidence="1" id="KW-0732">Signal</keyword>
<organism evidence="2 3">
    <name type="scientific">Tahibacter harae</name>
    <dbReference type="NCBI Taxonomy" id="2963937"/>
    <lineage>
        <taxon>Bacteria</taxon>
        <taxon>Pseudomonadati</taxon>
        <taxon>Pseudomonadota</taxon>
        <taxon>Gammaproteobacteria</taxon>
        <taxon>Lysobacterales</taxon>
        <taxon>Rhodanobacteraceae</taxon>
        <taxon>Tahibacter</taxon>
    </lineage>
</organism>
<keyword evidence="3" id="KW-1185">Reference proteome</keyword>
<feature type="chain" id="PRO_5046860888" evidence="1">
    <location>
        <begin position="24"/>
        <end position="250"/>
    </location>
</feature>
<dbReference type="EMBL" id="JANFQO010000014">
    <property type="protein sequence ID" value="MCQ4166062.1"/>
    <property type="molecule type" value="Genomic_DNA"/>
</dbReference>
<proteinExistence type="predicted"/>
<feature type="signal peptide" evidence="1">
    <location>
        <begin position="1"/>
        <end position="23"/>
    </location>
</feature>
<dbReference type="Proteomes" id="UP001165498">
    <property type="component" value="Unassembled WGS sequence"/>
</dbReference>
<evidence type="ECO:0000313" key="3">
    <source>
        <dbReference type="Proteomes" id="UP001165498"/>
    </source>
</evidence>
<reference evidence="2" key="1">
    <citation type="submission" date="2022-07" db="EMBL/GenBank/DDBJ databases">
        <title>Tahibacter sp., a new gammaproteobacterium isolated from the silt sample collected at pig farm.</title>
        <authorList>
            <person name="Chen H."/>
        </authorList>
    </citation>
    <scope>NUCLEOTIDE SEQUENCE</scope>
    <source>
        <strain evidence="2">P2K</strain>
    </source>
</reference>
<dbReference type="RefSeq" id="WP_255915253.1">
    <property type="nucleotide sequence ID" value="NZ_JANFQO010000014.1"/>
</dbReference>